<gene>
    <name evidence="2" type="ORF">BI350_11435</name>
</gene>
<reference evidence="2 3" key="1">
    <citation type="submission" date="2016-09" db="EMBL/GenBank/DDBJ databases">
        <title>Complete genome sequence of the Lysinibacillus sphaericus LMG 22257, a specie of Bacillus with ureolytic activity that can effectively biodeposit calcium carbonate.</title>
        <authorList>
            <person name="Yan W."/>
        </authorList>
    </citation>
    <scope>NUCLEOTIDE SEQUENCE [LARGE SCALE GENOMIC DNA]</scope>
    <source>
        <strain evidence="2 3">LMG 22257</strain>
    </source>
</reference>
<dbReference type="RefSeq" id="WP_075528232.1">
    <property type="nucleotide sequence ID" value="NZ_CP017560.1"/>
</dbReference>
<dbReference type="PIRSF" id="PIRSF021350">
    <property type="entry name" value="UCP021350"/>
    <property type="match status" value="1"/>
</dbReference>
<dbReference type="KEGG" id="surl:BI350_11435"/>
<dbReference type="InterPro" id="IPR029491">
    <property type="entry name" value="Helicase_HTH"/>
</dbReference>
<evidence type="ECO:0000313" key="2">
    <source>
        <dbReference type="EMBL" id="AOV08089.1"/>
    </source>
</evidence>
<evidence type="ECO:0000259" key="1">
    <source>
        <dbReference type="Pfam" id="PF14493"/>
    </source>
</evidence>
<sequence>MNLSTLLCVLFSKLDGEKTANAGFHLLRGKQSGQTIQDVKYYHLKMFFGLLPKLPKPLFDEAINELVQLNHIVIDRSSILHLTEKGRKLVQSARPFHFNGWDYRGREEMFFARLSLIVQTLSHFIAGEKRFMPAQRDIEVQQFVKKVLQGHPIEDPNFSHRLKTELRTAFEKSGMEEIQKVIFTHRLVGYQHTGWTWGQLENQIRMPALSIKLYYIESLHLLLKTIDREKTPFLKEIAKDIKIASHLTESSENTKNLFDKGLSLEEIAATRELKLSTIEDHIVEIAMNDDDFPVEQFVSFEDRLKVQQKSVELKTKRLRLLKEAFPQLTYFQLRLILGTTLKGETEWTSLQR</sequence>
<dbReference type="Pfam" id="PF14493">
    <property type="entry name" value="HTH_40"/>
    <property type="match status" value="1"/>
</dbReference>
<name>A0A1D8JHA2_9BACL</name>
<protein>
    <recommendedName>
        <fullName evidence="1">Helicase Helix-turn-helix domain-containing protein</fullName>
    </recommendedName>
</protein>
<feature type="domain" description="Helicase Helix-turn-helix" evidence="1">
    <location>
        <begin position="251"/>
        <end position="337"/>
    </location>
</feature>
<dbReference type="Proteomes" id="UP000185746">
    <property type="component" value="Chromosome"/>
</dbReference>
<dbReference type="EMBL" id="CP017560">
    <property type="protein sequence ID" value="AOV08089.1"/>
    <property type="molecule type" value="Genomic_DNA"/>
</dbReference>
<dbReference type="AlphaFoldDB" id="A0A1D8JHA2"/>
<organism evidence="2 3">
    <name type="scientific">Sporosarcina ureilytica</name>
    <dbReference type="NCBI Taxonomy" id="298596"/>
    <lineage>
        <taxon>Bacteria</taxon>
        <taxon>Bacillati</taxon>
        <taxon>Bacillota</taxon>
        <taxon>Bacilli</taxon>
        <taxon>Bacillales</taxon>
        <taxon>Caryophanaceae</taxon>
        <taxon>Sporosarcina</taxon>
    </lineage>
</organism>
<evidence type="ECO:0000313" key="3">
    <source>
        <dbReference type="Proteomes" id="UP000185746"/>
    </source>
</evidence>
<dbReference type="InterPro" id="IPR008308">
    <property type="entry name" value="YpbB-like"/>
</dbReference>
<accession>A0A1D8JHA2</accession>
<keyword evidence="3" id="KW-1185">Reference proteome</keyword>
<proteinExistence type="predicted"/>